<protein>
    <submittedName>
        <fullName evidence="5">Transcriptional regulator</fullName>
    </submittedName>
</protein>
<dbReference type="InterPro" id="IPR051011">
    <property type="entry name" value="Metal_resp_trans_reg"/>
</dbReference>
<evidence type="ECO:0000256" key="2">
    <source>
        <dbReference type="ARBA" id="ARBA00023125"/>
    </source>
</evidence>
<dbReference type="Pfam" id="PF12840">
    <property type="entry name" value="HTH_20"/>
    <property type="match status" value="1"/>
</dbReference>
<gene>
    <name evidence="5" type="ORF">D7I43_07580</name>
</gene>
<evidence type="ECO:0000259" key="4">
    <source>
        <dbReference type="PROSITE" id="PS50987"/>
    </source>
</evidence>
<dbReference type="PANTHER" id="PTHR43132:SF8">
    <property type="entry name" value="HTH-TYPE TRANSCRIPTIONAL REGULATOR KMTR"/>
    <property type="match status" value="1"/>
</dbReference>
<keyword evidence="3" id="KW-0804">Transcription</keyword>
<feature type="domain" description="HTH arsR-type" evidence="4">
    <location>
        <begin position="238"/>
        <end position="327"/>
    </location>
</feature>
<dbReference type="InterPro" id="IPR001845">
    <property type="entry name" value="HTH_ArsR_DNA-bd_dom"/>
</dbReference>
<name>A0A420F5I4_9ACTN</name>
<dbReference type="OrthoDB" id="3460651at2"/>
<keyword evidence="2" id="KW-0238">DNA-binding</keyword>
<keyword evidence="1" id="KW-0805">Transcription regulation</keyword>
<dbReference type="Proteomes" id="UP000285744">
    <property type="component" value="Unassembled WGS sequence"/>
</dbReference>
<dbReference type="EMBL" id="RAQQ01000004">
    <property type="protein sequence ID" value="RKF28182.1"/>
    <property type="molecule type" value="Genomic_DNA"/>
</dbReference>
<dbReference type="GO" id="GO:0003700">
    <property type="term" value="F:DNA-binding transcription factor activity"/>
    <property type="evidence" value="ECO:0007669"/>
    <property type="project" value="InterPro"/>
</dbReference>
<dbReference type="InterPro" id="IPR011991">
    <property type="entry name" value="ArsR-like_HTH"/>
</dbReference>
<dbReference type="CDD" id="cd00090">
    <property type="entry name" value="HTH_ARSR"/>
    <property type="match status" value="1"/>
</dbReference>
<dbReference type="PROSITE" id="PS50987">
    <property type="entry name" value="HTH_ARSR_2"/>
    <property type="match status" value="1"/>
</dbReference>
<evidence type="ECO:0000313" key="6">
    <source>
        <dbReference type="Proteomes" id="UP000285744"/>
    </source>
</evidence>
<comment type="caution">
    <text evidence="5">The sequence shown here is derived from an EMBL/GenBank/DDBJ whole genome shotgun (WGS) entry which is preliminary data.</text>
</comment>
<accession>A0A420F5I4</accession>
<proteinExistence type="predicted"/>
<dbReference type="SUPFAM" id="SSF46785">
    <property type="entry name" value="Winged helix' DNA-binding domain"/>
    <property type="match status" value="1"/>
</dbReference>
<dbReference type="InterPro" id="IPR036390">
    <property type="entry name" value="WH_DNA-bd_sf"/>
</dbReference>
<dbReference type="SMART" id="SM00418">
    <property type="entry name" value="HTH_ARSR"/>
    <property type="match status" value="1"/>
</dbReference>
<evidence type="ECO:0000313" key="5">
    <source>
        <dbReference type="EMBL" id="RKF28182.1"/>
    </source>
</evidence>
<dbReference type="InterPro" id="IPR036388">
    <property type="entry name" value="WH-like_DNA-bd_sf"/>
</dbReference>
<reference evidence="5 6" key="1">
    <citation type="journal article" date="2018" name="Int. J. Syst. Evol. Microbiol.">
        <title>Micromonospora globbae sp. nov., an endophytic actinomycete isolated from roots of Globba winitii C. H. Wright.</title>
        <authorList>
            <person name="Kuncharoen N."/>
            <person name="Pittayakhajonwut P."/>
            <person name="Tanasupawat S."/>
        </authorList>
    </citation>
    <scope>NUCLEOTIDE SEQUENCE [LARGE SCALE GENOMIC DNA]</scope>
    <source>
        <strain evidence="5 6">WPS1-2</strain>
    </source>
</reference>
<dbReference type="RefSeq" id="WP_120327672.1">
    <property type="nucleotide sequence ID" value="NZ_JBFAVT010000076.1"/>
</dbReference>
<dbReference type="PANTHER" id="PTHR43132">
    <property type="entry name" value="ARSENICAL RESISTANCE OPERON REPRESSOR ARSR-RELATED"/>
    <property type="match status" value="1"/>
</dbReference>
<dbReference type="GO" id="GO:0003677">
    <property type="term" value="F:DNA binding"/>
    <property type="evidence" value="ECO:0007669"/>
    <property type="project" value="UniProtKB-KW"/>
</dbReference>
<dbReference type="AlphaFoldDB" id="A0A420F5I4"/>
<evidence type="ECO:0000256" key="3">
    <source>
        <dbReference type="ARBA" id="ARBA00023163"/>
    </source>
</evidence>
<organism evidence="5 6">
    <name type="scientific">Micromonospora globbae</name>
    <dbReference type="NCBI Taxonomy" id="1894969"/>
    <lineage>
        <taxon>Bacteria</taxon>
        <taxon>Bacillati</taxon>
        <taxon>Actinomycetota</taxon>
        <taxon>Actinomycetes</taxon>
        <taxon>Micromonosporales</taxon>
        <taxon>Micromonosporaceae</taxon>
        <taxon>Micromonospora</taxon>
    </lineage>
</organism>
<dbReference type="Gene3D" id="1.10.10.10">
    <property type="entry name" value="Winged helix-like DNA-binding domain superfamily/Winged helix DNA-binding domain"/>
    <property type="match status" value="1"/>
</dbReference>
<sequence>MLRLRLRSADLRQICFADRPHPAGMALLASQALRGPTVAVTAPALAGRAAEAVRNDDVRAASAALRHLLPARGRLPDFLTPFDGLDSLAAGLDAIRATPTWRVRADVRAAYADLPPTPMRRRFAAADPEVFDLLAAATRTWFDAVLAPHWTDLGRSHRQQVAAAAHRYAFAGVDGLLGGLHPLIRWNPPVLEVDTWWDGDLPGTGHGLILVPSPLSGVRPRALVEPGRPVLLVYPVSIASPAASAGPDVLARLVGRTRAAVLRRLAEPGEHSTTTLARAVEVSLASASEHTAALRAAGLVDTERVGGSVRHRLTPLGAHLLAASPSA</sequence>
<evidence type="ECO:0000256" key="1">
    <source>
        <dbReference type="ARBA" id="ARBA00023015"/>
    </source>
</evidence>